<keyword evidence="2" id="KW-1185">Reference proteome</keyword>
<reference evidence="1 2" key="1">
    <citation type="journal article" date="2018" name="Nat. Ecol. Evol.">
        <title>Genomic signatures of mitonuclear coevolution across populations of Tigriopus californicus.</title>
        <authorList>
            <person name="Barreto F.S."/>
            <person name="Watson E.T."/>
            <person name="Lima T.G."/>
            <person name="Willett C.S."/>
            <person name="Edmands S."/>
            <person name="Li W."/>
            <person name="Burton R.S."/>
        </authorList>
    </citation>
    <scope>NUCLEOTIDE SEQUENCE [LARGE SCALE GENOMIC DNA]</scope>
    <source>
        <strain evidence="1 2">San Diego</strain>
    </source>
</reference>
<sequence length="231" mass="26419">QQHIRRHRARRSLSQIGGHRSIFTELWGVDTEWSQSLGNPCFSRPNELENAEEIDALGINGREHEINLQSASLLSHLRALEPQMSLNECSDQSLQNTPDLPNEEDFAPRGNFSTAVLAKVYNSFYFLSSQFRIMHLDWAHGKSCSRFRETLVPKFLRMARAFRDGMCSLLNPGHAQLAPYPSDELLEEHEKALNRAIYHYHDCSGRSNRDCIVVAYGKKLVEAIQSHTQQI</sequence>
<gene>
    <name evidence="1" type="ORF">TCAL_12701</name>
</gene>
<protein>
    <submittedName>
        <fullName evidence="1">Uncharacterized protein</fullName>
    </submittedName>
</protein>
<dbReference type="Proteomes" id="UP000318571">
    <property type="component" value="Chromosome 7"/>
</dbReference>
<organism evidence="1 2">
    <name type="scientific">Tigriopus californicus</name>
    <name type="common">Marine copepod</name>
    <dbReference type="NCBI Taxonomy" id="6832"/>
    <lineage>
        <taxon>Eukaryota</taxon>
        <taxon>Metazoa</taxon>
        <taxon>Ecdysozoa</taxon>
        <taxon>Arthropoda</taxon>
        <taxon>Crustacea</taxon>
        <taxon>Multicrustacea</taxon>
        <taxon>Hexanauplia</taxon>
        <taxon>Copepoda</taxon>
        <taxon>Harpacticoida</taxon>
        <taxon>Harpacticidae</taxon>
        <taxon>Tigriopus</taxon>
    </lineage>
</organism>
<proteinExistence type="predicted"/>
<dbReference type="EMBL" id="VCGU01000008">
    <property type="protein sequence ID" value="TRY71817.1"/>
    <property type="molecule type" value="Genomic_DNA"/>
</dbReference>
<evidence type="ECO:0000313" key="1">
    <source>
        <dbReference type="EMBL" id="TRY71817.1"/>
    </source>
</evidence>
<name>A0A553P297_TIGCA</name>
<evidence type="ECO:0000313" key="2">
    <source>
        <dbReference type="Proteomes" id="UP000318571"/>
    </source>
</evidence>
<dbReference type="AlphaFoldDB" id="A0A553P297"/>
<feature type="non-terminal residue" evidence="1">
    <location>
        <position position="1"/>
    </location>
</feature>
<comment type="caution">
    <text evidence="1">The sequence shown here is derived from an EMBL/GenBank/DDBJ whole genome shotgun (WGS) entry which is preliminary data.</text>
</comment>
<accession>A0A553P297</accession>